<dbReference type="InterPro" id="IPR016181">
    <property type="entry name" value="Acyl_CoA_acyltransferase"/>
</dbReference>
<dbReference type="Proteomes" id="UP000323046">
    <property type="component" value="Chromosome"/>
</dbReference>
<dbReference type="EMBL" id="CP029193">
    <property type="protein sequence ID" value="QES26805.1"/>
    <property type="molecule type" value="Genomic_DNA"/>
</dbReference>
<dbReference type="SUPFAM" id="SSF55729">
    <property type="entry name" value="Acyl-CoA N-acyltransferases (Nat)"/>
    <property type="match status" value="1"/>
</dbReference>
<evidence type="ECO:0000313" key="2">
    <source>
        <dbReference type="EMBL" id="QES26805.1"/>
    </source>
</evidence>
<keyword evidence="2" id="KW-0808">Transferase</keyword>
<reference evidence="2 3" key="1">
    <citation type="submission" date="2018-05" db="EMBL/GenBank/DDBJ databases">
        <title>Streptomyces venezuelae.</title>
        <authorList>
            <person name="Kim W."/>
            <person name="Lee N."/>
            <person name="Cho B.-K."/>
        </authorList>
    </citation>
    <scope>NUCLEOTIDE SEQUENCE [LARGE SCALE GENOMIC DNA]</scope>
    <source>
        <strain evidence="2 3">ATCC 14583</strain>
    </source>
</reference>
<keyword evidence="3" id="KW-1185">Reference proteome</keyword>
<evidence type="ECO:0000259" key="1">
    <source>
        <dbReference type="PROSITE" id="PS51186"/>
    </source>
</evidence>
<dbReference type="Gene3D" id="3.40.630.30">
    <property type="match status" value="1"/>
</dbReference>
<dbReference type="OrthoDB" id="1188001at2"/>
<gene>
    <name evidence="2" type="ORF">DEJ47_10250</name>
</gene>
<sequence length="171" mass="18758">MTAQLTCRRADIGDTATLAGLYEDVVDWMLDHGIDQWKSGAKDERHFERVIGSSTAEAWLAYDGSGVLGAYELWWSDEQAWGARPPVAGYVHRLMARPGAPAGTGRALLRDAERRIAAAGRELCRLDVMVTSPRLRTYYEEAGYAVVGELTDKLAADGTPYGVLLMERPLG</sequence>
<accession>A0A5P2B8H2</accession>
<dbReference type="AlphaFoldDB" id="A0A5P2B8H2"/>
<evidence type="ECO:0000313" key="3">
    <source>
        <dbReference type="Proteomes" id="UP000323046"/>
    </source>
</evidence>
<dbReference type="PROSITE" id="PS51186">
    <property type="entry name" value="GNAT"/>
    <property type="match status" value="1"/>
</dbReference>
<dbReference type="RefSeq" id="WP_150167064.1">
    <property type="nucleotide sequence ID" value="NZ_CP029193.1"/>
</dbReference>
<feature type="domain" description="N-acetyltransferase" evidence="1">
    <location>
        <begin position="5"/>
        <end position="171"/>
    </location>
</feature>
<dbReference type="GO" id="GO:0016747">
    <property type="term" value="F:acyltransferase activity, transferring groups other than amino-acyl groups"/>
    <property type="evidence" value="ECO:0007669"/>
    <property type="project" value="InterPro"/>
</dbReference>
<dbReference type="InterPro" id="IPR000182">
    <property type="entry name" value="GNAT_dom"/>
</dbReference>
<protein>
    <submittedName>
        <fullName evidence="2">N-acetyltransferase</fullName>
    </submittedName>
</protein>
<organism evidence="2 3">
    <name type="scientific">Streptomyces venezuelae</name>
    <dbReference type="NCBI Taxonomy" id="54571"/>
    <lineage>
        <taxon>Bacteria</taxon>
        <taxon>Bacillati</taxon>
        <taxon>Actinomycetota</taxon>
        <taxon>Actinomycetes</taxon>
        <taxon>Kitasatosporales</taxon>
        <taxon>Streptomycetaceae</taxon>
        <taxon>Streptomyces</taxon>
    </lineage>
</organism>
<name>A0A5P2B8H2_STRVZ</name>
<proteinExistence type="predicted"/>